<keyword evidence="2" id="KW-1185">Reference proteome</keyword>
<dbReference type="EMBL" id="JAACLJ010000001">
    <property type="protein sequence ID" value="KAF4595320.1"/>
    <property type="molecule type" value="Genomic_DNA"/>
</dbReference>
<dbReference type="AlphaFoldDB" id="A0A8H4VGX7"/>
<sequence>MSPPGQPKVLLFDMGGVCVASPFQAILDYETSLSIPPGWINYSISKTAPNGFWHRLERGEIPLDAAFYQGFNGDLHDTGRWRTFYEREKAKNSHLAQELPALPKIDGEWLFQEMMLTSQTPDPCMLPALKTLKESNKYILGALSNTIIFPPGHRLHEPVYFENPLRQLFDVFISSAHVGLRKPDAAIYQLAVDTLDKYAKDHAASDRGRRCGWELGIKAQDIVFLDDIGDNLKAAAAQGFRTIRVLLGRTNEAVEKLEQVTGMGLRSHDDGHHLLPFKAKI</sequence>
<dbReference type="PANTHER" id="PTHR47829">
    <property type="entry name" value="HYDROLASE, PUTATIVE (AFU_ORTHOLOGUE AFUA_1G12880)-RELATED"/>
    <property type="match status" value="1"/>
</dbReference>
<dbReference type="InterPro" id="IPR023214">
    <property type="entry name" value="HAD_sf"/>
</dbReference>
<dbReference type="Gene3D" id="1.10.150.240">
    <property type="entry name" value="Putative phosphatase, domain 2"/>
    <property type="match status" value="1"/>
</dbReference>
<name>A0A8H4VGX7_9HYPO</name>
<dbReference type="GO" id="GO:0016787">
    <property type="term" value="F:hydrolase activity"/>
    <property type="evidence" value="ECO:0007669"/>
    <property type="project" value="UniProtKB-KW"/>
</dbReference>
<dbReference type="SFLD" id="SFLDS00003">
    <property type="entry name" value="Haloacid_Dehalogenase"/>
    <property type="match status" value="1"/>
</dbReference>
<dbReference type="Proteomes" id="UP000562929">
    <property type="component" value="Unassembled WGS sequence"/>
</dbReference>
<organism evidence="1 2">
    <name type="scientific">Ophiocordyceps camponoti-floridani</name>
    <dbReference type="NCBI Taxonomy" id="2030778"/>
    <lineage>
        <taxon>Eukaryota</taxon>
        <taxon>Fungi</taxon>
        <taxon>Dikarya</taxon>
        <taxon>Ascomycota</taxon>
        <taxon>Pezizomycotina</taxon>
        <taxon>Sordariomycetes</taxon>
        <taxon>Hypocreomycetidae</taxon>
        <taxon>Hypocreales</taxon>
        <taxon>Ophiocordycipitaceae</taxon>
        <taxon>Ophiocordyceps</taxon>
    </lineage>
</organism>
<proteinExistence type="predicted"/>
<gene>
    <name evidence="1" type="ORF">GQ602_000933</name>
</gene>
<keyword evidence="1" id="KW-0378">Hydrolase</keyword>
<dbReference type="InterPro" id="IPR036412">
    <property type="entry name" value="HAD-like_sf"/>
</dbReference>
<accession>A0A8H4VGX7</accession>
<dbReference type="InterPro" id="IPR023198">
    <property type="entry name" value="PGP-like_dom2"/>
</dbReference>
<reference evidence="1 2" key="1">
    <citation type="journal article" date="2020" name="G3 (Bethesda)">
        <title>Genetic Underpinnings of Host Manipulation by Ophiocordyceps as Revealed by Comparative Transcriptomics.</title>
        <authorList>
            <person name="Will I."/>
            <person name="Das B."/>
            <person name="Trinh T."/>
            <person name="Brachmann A."/>
            <person name="Ohm R.A."/>
            <person name="de Bekker C."/>
        </authorList>
    </citation>
    <scope>NUCLEOTIDE SEQUENCE [LARGE SCALE GENOMIC DNA]</scope>
    <source>
        <strain evidence="1 2">EC05</strain>
    </source>
</reference>
<evidence type="ECO:0000313" key="1">
    <source>
        <dbReference type="EMBL" id="KAF4595320.1"/>
    </source>
</evidence>
<protein>
    <submittedName>
        <fullName evidence="1">Epoxide hydrolase</fullName>
    </submittedName>
</protein>
<evidence type="ECO:0000313" key="2">
    <source>
        <dbReference type="Proteomes" id="UP000562929"/>
    </source>
</evidence>
<dbReference type="PANTHER" id="PTHR47829:SF1">
    <property type="entry name" value="HAD FAMILY PHOSPHATASE"/>
    <property type="match status" value="1"/>
</dbReference>
<dbReference type="OrthoDB" id="1694274at2759"/>
<comment type="caution">
    <text evidence="1">The sequence shown here is derived from an EMBL/GenBank/DDBJ whole genome shotgun (WGS) entry which is preliminary data.</text>
</comment>
<dbReference type="SUPFAM" id="SSF56784">
    <property type="entry name" value="HAD-like"/>
    <property type="match status" value="1"/>
</dbReference>
<dbReference type="SFLD" id="SFLDG01129">
    <property type="entry name" value="C1.5:_HAD__Beta-PGM__Phosphata"/>
    <property type="match status" value="1"/>
</dbReference>
<dbReference type="CDD" id="cd02603">
    <property type="entry name" value="HAD_sEH-N_like"/>
    <property type="match status" value="1"/>
</dbReference>
<dbReference type="InterPro" id="IPR052898">
    <property type="entry name" value="ACAD10-like"/>
</dbReference>
<dbReference type="Gene3D" id="3.40.50.1000">
    <property type="entry name" value="HAD superfamily/HAD-like"/>
    <property type="match status" value="1"/>
</dbReference>